<dbReference type="PANTHER" id="PTHR11863">
    <property type="entry name" value="STEROL DESATURASE"/>
    <property type="match status" value="1"/>
</dbReference>
<keyword evidence="4 5" id="KW-0472">Membrane</keyword>
<evidence type="ECO:0000256" key="5">
    <source>
        <dbReference type="SAM" id="Phobius"/>
    </source>
</evidence>
<dbReference type="AlphaFoldDB" id="A0A6N6VQA6"/>
<feature type="transmembrane region" description="Helical" evidence="5">
    <location>
        <begin position="12"/>
        <end position="30"/>
    </location>
</feature>
<organism evidence="7 8">
    <name type="scientific">Parvibaculum sedimenti</name>
    <dbReference type="NCBI Taxonomy" id="2608632"/>
    <lineage>
        <taxon>Bacteria</taxon>
        <taxon>Pseudomonadati</taxon>
        <taxon>Pseudomonadota</taxon>
        <taxon>Alphaproteobacteria</taxon>
        <taxon>Hyphomicrobiales</taxon>
        <taxon>Parvibaculaceae</taxon>
        <taxon>Parvibaculum</taxon>
    </lineage>
</organism>
<evidence type="ECO:0000256" key="1">
    <source>
        <dbReference type="ARBA" id="ARBA00004370"/>
    </source>
</evidence>
<keyword evidence="2 5" id="KW-0812">Transmembrane</keyword>
<dbReference type="InterPro" id="IPR006694">
    <property type="entry name" value="Fatty_acid_hydroxylase"/>
</dbReference>
<proteinExistence type="predicted"/>
<evidence type="ECO:0000256" key="2">
    <source>
        <dbReference type="ARBA" id="ARBA00022692"/>
    </source>
</evidence>
<keyword evidence="3 5" id="KW-1133">Transmembrane helix</keyword>
<dbReference type="EMBL" id="WESC01000004">
    <property type="protein sequence ID" value="KAB7741264.1"/>
    <property type="molecule type" value="Genomic_DNA"/>
</dbReference>
<dbReference type="RefSeq" id="WP_152215367.1">
    <property type="nucleotide sequence ID" value="NZ_JBAQYD010000116.1"/>
</dbReference>
<evidence type="ECO:0000256" key="4">
    <source>
        <dbReference type="ARBA" id="ARBA00023136"/>
    </source>
</evidence>
<dbReference type="InterPro" id="IPR050307">
    <property type="entry name" value="Sterol_Desaturase_Related"/>
</dbReference>
<name>A0A6N6VQA6_9HYPH</name>
<comment type="subcellular location">
    <subcellularLocation>
        <location evidence="1">Membrane</location>
    </subcellularLocation>
</comment>
<dbReference type="GO" id="GO:0016491">
    <property type="term" value="F:oxidoreductase activity"/>
    <property type="evidence" value="ECO:0007669"/>
    <property type="project" value="InterPro"/>
</dbReference>
<feature type="transmembrane region" description="Helical" evidence="5">
    <location>
        <begin position="84"/>
        <end position="105"/>
    </location>
</feature>
<feature type="transmembrane region" description="Helical" evidence="5">
    <location>
        <begin position="50"/>
        <end position="72"/>
    </location>
</feature>
<feature type="domain" description="Fatty acid hydroxylase" evidence="6">
    <location>
        <begin position="94"/>
        <end position="229"/>
    </location>
</feature>
<evidence type="ECO:0000256" key="3">
    <source>
        <dbReference type="ARBA" id="ARBA00022989"/>
    </source>
</evidence>
<accession>A0A6N6VQA6</accession>
<sequence>MQSFLLTHELAVRLAFFGGLLALLATWELATPWRPSVLPRLARWRTNLGLSVAGAVLVRFALPAAAMGVALWCEVKEIGLFNQFDAPVALSLPLSLLALDLLIYAQHAAFHYVPLFWRMHRVHHADPEIDVTTAVRFHPLEILASMGIKMAAVAALGVPPVAVLIFEVALNAMAMFNHSNVKLPPRIERSLRSVIVTPDMHRIHHSVRRDEHDMNFGFNLSLWDRAFGTYRESPQGGAENLRIGLDAYKGAEPTRLFWSLALPFLDGARPDTASDGQRQENA</sequence>
<reference evidence="7 8" key="1">
    <citation type="submission" date="2019-09" db="EMBL/GenBank/DDBJ databases">
        <title>Parvibaculum sedimenti sp. nov., isolated from sediment.</title>
        <authorList>
            <person name="Wang Y."/>
        </authorList>
    </citation>
    <scope>NUCLEOTIDE SEQUENCE [LARGE SCALE GENOMIC DNA]</scope>
    <source>
        <strain evidence="7 8">HXT-9</strain>
    </source>
</reference>
<dbReference type="GO" id="GO:0005506">
    <property type="term" value="F:iron ion binding"/>
    <property type="evidence" value="ECO:0007669"/>
    <property type="project" value="InterPro"/>
</dbReference>
<protein>
    <submittedName>
        <fullName evidence="7">Sterol desaturase family protein</fullName>
    </submittedName>
</protein>
<dbReference type="GO" id="GO:0008610">
    <property type="term" value="P:lipid biosynthetic process"/>
    <property type="evidence" value="ECO:0007669"/>
    <property type="project" value="InterPro"/>
</dbReference>
<keyword evidence="8" id="KW-1185">Reference proteome</keyword>
<dbReference type="GO" id="GO:0016020">
    <property type="term" value="C:membrane"/>
    <property type="evidence" value="ECO:0007669"/>
    <property type="project" value="UniProtKB-SubCell"/>
</dbReference>
<evidence type="ECO:0000313" key="8">
    <source>
        <dbReference type="Proteomes" id="UP000468901"/>
    </source>
</evidence>
<comment type="caution">
    <text evidence="7">The sequence shown here is derived from an EMBL/GenBank/DDBJ whole genome shotgun (WGS) entry which is preliminary data.</text>
</comment>
<gene>
    <name evidence="7" type="ORF">F2P47_05845</name>
</gene>
<evidence type="ECO:0000259" key="6">
    <source>
        <dbReference type="Pfam" id="PF04116"/>
    </source>
</evidence>
<evidence type="ECO:0000313" key="7">
    <source>
        <dbReference type="EMBL" id="KAB7741264.1"/>
    </source>
</evidence>
<dbReference type="Pfam" id="PF04116">
    <property type="entry name" value="FA_hydroxylase"/>
    <property type="match status" value="1"/>
</dbReference>
<dbReference type="Proteomes" id="UP000468901">
    <property type="component" value="Unassembled WGS sequence"/>
</dbReference>
<feature type="transmembrane region" description="Helical" evidence="5">
    <location>
        <begin position="150"/>
        <end position="176"/>
    </location>
</feature>